<dbReference type="PANTHER" id="PTHR12315:SF0">
    <property type="entry name" value="7SK SNRNA METHYLPHOSPHATE CAPPING ENZYME"/>
    <property type="match status" value="1"/>
</dbReference>
<dbReference type="InterPro" id="IPR029063">
    <property type="entry name" value="SAM-dependent_MTases_sf"/>
</dbReference>
<comment type="similarity">
    <text evidence="2">Belongs to the methyltransferase superfamily.</text>
</comment>
<organism evidence="6 7">
    <name type="scientific">Cloeon dipterum</name>
    <dbReference type="NCBI Taxonomy" id="197152"/>
    <lineage>
        <taxon>Eukaryota</taxon>
        <taxon>Metazoa</taxon>
        <taxon>Ecdysozoa</taxon>
        <taxon>Arthropoda</taxon>
        <taxon>Hexapoda</taxon>
        <taxon>Insecta</taxon>
        <taxon>Pterygota</taxon>
        <taxon>Palaeoptera</taxon>
        <taxon>Ephemeroptera</taxon>
        <taxon>Pisciforma</taxon>
        <taxon>Baetidae</taxon>
        <taxon>Cloeon</taxon>
    </lineage>
</organism>
<evidence type="ECO:0000256" key="3">
    <source>
        <dbReference type="SAM" id="MobiDB-lite"/>
    </source>
</evidence>
<keyword evidence="7" id="KW-1185">Reference proteome</keyword>
<dbReference type="GO" id="GO:0040031">
    <property type="term" value="P:snRNA modification"/>
    <property type="evidence" value="ECO:0007669"/>
    <property type="project" value="TreeGrafter"/>
</dbReference>
<feature type="transmembrane region" description="Helical" evidence="4">
    <location>
        <begin position="354"/>
        <end position="378"/>
    </location>
</feature>
<dbReference type="OrthoDB" id="10017101at2759"/>
<comment type="caution">
    <text evidence="6">The sequence shown here is derived from an EMBL/GenBank/DDBJ whole genome shotgun (WGS) entry which is preliminary data.</text>
</comment>
<dbReference type="GO" id="GO:0017069">
    <property type="term" value="F:snRNA binding"/>
    <property type="evidence" value="ECO:0007669"/>
    <property type="project" value="TreeGrafter"/>
</dbReference>
<evidence type="ECO:0000256" key="4">
    <source>
        <dbReference type="SAM" id="Phobius"/>
    </source>
</evidence>
<accession>A0A8S1CGT7</accession>
<name>A0A8S1CGT7_9INSE</name>
<dbReference type="Pfam" id="PF06325">
    <property type="entry name" value="PrmA"/>
    <property type="match status" value="1"/>
</dbReference>
<dbReference type="InterPro" id="IPR024160">
    <property type="entry name" value="BIN3_SAM-bd_dom"/>
</dbReference>
<sequence>MIIMATADLQRSVMPEQRGPRKRYFPRKKHETSVSIMEEGGAGRPATNNASNSSRELRSKKRTYSGNKKNWPPKRMRRGTQILPTIFLLGGNINDPLNLASLQDDETNRLMNAVTPKSSPLPTPKHRREKIEVPELDPTDPLMLLAPPMSSIKKRKRKRKASSPVGPNAKEAKLSEMPPTDSTGRPLKLSLMRKSLSNRTISEIVSPVVPQPGEWRRKVHKKIVTASIIAAAIDKKHSSYRYGNYDRYYGYRVKKYGPEDPRLSLLGPERFEGKDVLDIGCNSGELTIAMALFGAKSVVGVDIDADLINQAIKNQRLFLAGERSIVLDEKKELELRASKPTLKNLIFVSVSIEVYRILFVTRFMFSVCFFGFFSIFLAS</sequence>
<evidence type="ECO:0000256" key="2">
    <source>
        <dbReference type="RuleBase" id="RU367087"/>
    </source>
</evidence>
<dbReference type="EC" id="2.1.1.-" evidence="2"/>
<dbReference type="Proteomes" id="UP000494165">
    <property type="component" value="Unassembled WGS sequence"/>
</dbReference>
<keyword evidence="4" id="KW-0472">Membrane</keyword>
<dbReference type="PROSITE" id="PS51515">
    <property type="entry name" value="BIN3_SAM"/>
    <property type="match status" value="1"/>
</dbReference>
<dbReference type="AlphaFoldDB" id="A0A8S1CGT7"/>
<gene>
    <name evidence="6" type="ORF">CLODIP_2_CD00309</name>
</gene>
<evidence type="ECO:0000259" key="5">
    <source>
        <dbReference type="PROSITE" id="PS51515"/>
    </source>
</evidence>
<reference evidence="6 7" key="1">
    <citation type="submission" date="2020-04" db="EMBL/GenBank/DDBJ databases">
        <authorList>
            <person name="Alioto T."/>
            <person name="Alioto T."/>
            <person name="Gomez Garrido J."/>
        </authorList>
    </citation>
    <scope>NUCLEOTIDE SEQUENCE [LARGE SCALE GENOMIC DNA]</scope>
</reference>
<keyword evidence="2" id="KW-0489">Methyltransferase</keyword>
<dbReference type="SUPFAM" id="SSF53335">
    <property type="entry name" value="S-adenosyl-L-methionine-dependent methyltransferases"/>
    <property type="match status" value="1"/>
</dbReference>
<dbReference type="CDD" id="cd02440">
    <property type="entry name" value="AdoMet_MTases"/>
    <property type="match status" value="1"/>
</dbReference>
<dbReference type="PANTHER" id="PTHR12315">
    <property type="entry name" value="BICOID-INTERACTING PROTEIN RELATED"/>
    <property type="match status" value="1"/>
</dbReference>
<feature type="compositionally biased region" description="Basic residues" evidence="3">
    <location>
        <begin position="152"/>
        <end position="161"/>
    </location>
</feature>
<dbReference type="GO" id="GO:0032259">
    <property type="term" value="P:methylation"/>
    <property type="evidence" value="ECO:0007669"/>
    <property type="project" value="UniProtKB-KW"/>
</dbReference>
<dbReference type="EMBL" id="CADEPI010000030">
    <property type="protein sequence ID" value="CAB3367309.1"/>
    <property type="molecule type" value="Genomic_DNA"/>
</dbReference>
<keyword evidence="1 2" id="KW-0949">S-adenosyl-L-methionine</keyword>
<dbReference type="GO" id="GO:0008173">
    <property type="term" value="F:RNA methyltransferase activity"/>
    <property type="evidence" value="ECO:0007669"/>
    <property type="project" value="UniProtKB-UniRule"/>
</dbReference>
<feature type="domain" description="Bin3-type SAM" evidence="5">
    <location>
        <begin position="260"/>
        <end position="379"/>
    </location>
</feature>
<keyword evidence="4" id="KW-0812">Transmembrane</keyword>
<dbReference type="GO" id="GO:0008171">
    <property type="term" value="F:O-methyltransferase activity"/>
    <property type="evidence" value="ECO:0007669"/>
    <property type="project" value="UniProtKB-UniRule"/>
</dbReference>
<keyword evidence="4" id="KW-1133">Transmembrane helix</keyword>
<proteinExistence type="inferred from homology"/>
<feature type="region of interest" description="Disordered" evidence="3">
    <location>
        <begin position="26"/>
        <end position="75"/>
    </location>
</feature>
<feature type="region of interest" description="Disordered" evidence="3">
    <location>
        <begin position="113"/>
        <end position="186"/>
    </location>
</feature>
<evidence type="ECO:0000313" key="6">
    <source>
        <dbReference type="EMBL" id="CAB3367309.1"/>
    </source>
</evidence>
<keyword evidence="2" id="KW-0808">Transferase</keyword>
<dbReference type="Gene3D" id="3.40.50.150">
    <property type="entry name" value="Vaccinia Virus protein VP39"/>
    <property type="match status" value="1"/>
</dbReference>
<dbReference type="InterPro" id="IPR039772">
    <property type="entry name" value="Bin3-like"/>
</dbReference>
<protein>
    <recommendedName>
        <fullName evidence="2">RNA methyltransferase</fullName>
        <ecNumber evidence="2">2.1.1.-</ecNumber>
    </recommendedName>
</protein>
<evidence type="ECO:0000256" key="1">
    <source>
        <dbReference type="PROSITE-ProRule" id="PRU00848"/>
    </source>
</evidence>
<evidence type="ECO:0000313" key="7">
    <source>
        <dbReference type="Proteomes" id="UP000494165"/>
    </source>
</evidence>